<evidence type="ECO:0000256" key="5">
    <source>
        <dbReference type="SAM" id="Coils"/>
    </source>
</evidence>
<dbReference type="KEGG" id="apel:CA267_018410"/>
<organism evidence="7 8">
    <name type="scientific">Alteromonas pelagimontana</name>
    <dbReference type="NCBI Taxonomy" id="1858656"/>
    <lineage>
        <taxon>Bacteria</taxon>
        <taxon>Pseudomonadati</taxon>
        <taxon>Pseudomonadota</taxon>
        <taxon>Gammaproteobacteria</taxon>
        <taxon>Alteromonadales</taxon>
        <taxon>Alteromonadaceae</taxon>
        <taxon>Alteromonas/Salinimonas group</taxon>
        <taxon>Alteromonas</taxon>
    </lineage>
</organism>
<evidence type="ECO:0000256" key="2">
    <source>
        <dbReference type="ARBA" id="ARBA00009840"/>
    </source>
</evidence>
<keyword evidence="6" id="KW-0812">Transmembrane</keyword>
<keyword evidence="8" id="KW-1185">Reference proteome</keyword>
<dbReference type="PANTHER" id="PTHR30563:SF0">
    <property type="entry name" value="DNA RECOMBINATION PROTEIN RMUC"/>
    <property type="match status" value="1"/>
</dbReference>
<feature type="transmembrane region" description="Helical" evidence="6">
    <location>
        <begin position="18"/>
        <end position="36"/>
    </location>
</feature>
<accession>A0A6M4MIX4</accession>
<comment type="similarity">
    <text evidence="2">Belongs to the RmuC family.</text>
</comment>
<protein>
    <submittedName>
        <fullName evidence="7">DNA recombination protein RmuC</fullName>
    </submittedName>
</protein>
<dbReference type="EMBL" id="CP052766">
    <property type="protein sequence ID" value="QJR82585.1"/>
    <property type="molecule type" value="Genomic_DNA"/>
</dbReference>
<comment type="function">
    <text evidence="1">Involved in DNA recombination.</text>
</comment>
<feature type="coiled-coil region" evidence="5">
    <location>
        <begin position="86"/>
        <end position="166"/>
    </location>
</feature>
<evidence type="ECO:0000256" key="4">
    <source>
        <dbReference type="ARBA" id="ARBA00023172"/>
    </source>
</evidence>
<name>A0A6M4MIX4_9ALTE</name>
<dbReference type="GO" id="GO:0006310">
    <property type="term" value="P:DNA recombination"/>
    <property type="evidence" value="ECO:0007669"/>
    <property type="project" value="UniProtKB-KW"/>
</dbReference>
<dbReference type="InterPro" id="IPR003798">
    <property type="entry name" value="DNA_recombination_RmuC"/>
</dbReference>
<dbReference type="AlphaFoldDB" id="A0A6M4MIX4"/>
<keyword evidence="3 5" id="KW-0175">Coiled coil</keyword>
<evidence type="ECO:0000256" key="6">
    <source>
        <dbReference type="SAM" id="Phobius"/>
    </source>
</evidence>
<evidence type="ECO:0000256" key="1">
    <source>
        <dbReference type="ARBA" id="ARBA00003416"/>
    </source>
</evidence>
<reference evidence="7 8" key="2">
    <citation type="submission" date="2020-04" db="EMBL/GenBank/DDBJ databases">
        <title>Complete genome sequence of Alteromonas pelagimontana 5.12T.</title>
        <authorList>
            <person name="Sinha R.K."/>
            <person name="Krishnan K.P."/>
            <person name="Kurian J.P."/>
        </authorList>
    </citation>
    <scope>NUCLEOTIDE SEQUENCE [LARGE SCALE GENOMIC DNA]</scope>
    <source>
        <strain evidence="7 8">5.12</strain>
    </source>
</reference>
<gene>
    <name evidence="7" type="primary">rmuC</name>
    <name evidence="7" type="ORF">CA267_018410</name>
</gene>
<evidence type="ECO:0000313" key="8">
    <source>
        <dbReference type="Proteomes" id="UP000219285"/>
    </source>
</evidence>
<dbReference type="Pfam" id="PF02646">
    <property type="entry name" value="RmuC"/>
    <property type="match status" value="1"/>
</dbReference>
<evidence type="ECO:0000256" key="3">
    <source>
        <dbReference type="ARBA" id="ARBA00023054"/>
    </source>
</evidence>
<sequence>MPLDGYTITMFAVEVYEIAWALAGLAVGAAVATFLAKRKQSQDQLSWERDKELVAQQYEQLKSSTQVQIDARDEELFHSRERIYQAQNQLGQLNQKATQLHQLEDEHASLKEELKVVQREFSALQTQYESQRASFSEVQRAHEEKLEIMNAAEQRLQVQFENLANQIFEQKSESFTKLNKSGIEALLTPLKEQIEGFKQQVSDQYIREGQERASLKTEIMTLKELNQKITEEASALTMALKGDNKKQGNWGEVVLERILKESGLREGHEFETQVSVRSEAGKLQQPDVVVHLPNDKDVIIDAKVSLSAYERFFNANDDSERARCLSEHVASIRNHIKGLGNKDYHELTALKTLDYVLMFIPIEPAFLLAVEEAPELISLALNHNIMLVSPTNLLVALRTINNIWQYEYQNQNAQKIAAHAGKLYDKFTGFVADMEKIGRSLEVTQKHFDGAFSKLSSGRGNMIRQVEQFRALGVQPSKRLPNDLALQDADPDDE</sequence>
<dbReference type="Proteomes" id="UP000219285">
    <property type="component" value="Chromosome"/>
</dbReference>
<keyword evidence="4" id="KW-0233">DNA recombination</keyword>
<proteinExistence type="inferred from homology"/>
<dbReference type="OrthoDB" id="9765111at2"/>
<evidence type="ECO:0000313" key="7">
    <source>
        <dbReference type="EMBL" id="QJR82585.1"/>
    </source>
</evidence>
<keyword evidence="6" id="KW-0472">Membrane</keyword>
<dbReference type="PANTHER" id="PTHR30563">
    <property type="entry name" value="DNA RECOMBINATION PROTEIN RMUC"/>
    <property type="match status" value="1"/>
</dbReference>
<keyword evidence="6" id="KW-1133">Transmembrane helix</keyword>
<reference evidence="8" key="1">
    <citation type="submission" date="2014-12" db="EMBL/GenBank/DDBJ databases">
        <title>Complete genome sequence of a multi-drug resistant Klebsiella pneumoniae.</title>
        <authorList>
            <person name="Hua X."/>
            <person name="Chen Q."/>
            <person name="Li X."/>
            <person name="Feng Y."/>
            <person name="Ruan Z."/>
            <person name="Yu Y."/>
        </authorList>
    </citation>
    <scope>NUCLEOTIDE SEQUENCE [LARGE SCALE GENOMIC DNA]</scope>
    <source>
        <strain evidence="8">5.12</strain>
    </source>
</reference>